<dbReference type="Pfam" id="PF04851">
    <property type="entry name" value="ResIII"/>
    <property type="match status" value="1"/>
</dbReference>
<organism evidence="3 4">
    <name type="scientific">Vagococcus lutrae LBD1</name>
    <dbReference type="NCBI Taxonomy" id="1408226"/>
    <lineage>
        <taxon>Bacteria</taxon>
        <taxon>Bacillati</taxon>
        <taxon>Bacillota</taxon>
        <taxon>Bacilli</taxon>
        <taxon>Lactobacillales</taxon>
        <taxon>Enterococcaceae</taxon>
        <taxon>Vagococcus</taxon>
    </lineage>
</organism>
<dbReference type="PANTHER" id="PTHR47396">
    <property type="entry name" value="TYPE I RESTRICTION ENZYME ECOKI R PROTEIN"/>
    <property type="match status" value="1"/>
</dbReference>
<gene>
    <name evidence="3" type="ORF">T233_01493</name>
</gene>
<dbReference type="RefSeq" id="WP_023606799.1">
    <property type="nucleotide sequence ID" value="NZ_AYSH01000019.1"/>
</dbReference>
<dbReference type="AlphaFoldDB" id="V6Q9X3"/>
<dbReference type="REBASE" id="78625">
    <property type="entry name" value="VluLBD1ORF1493P"/>
</dbReference>
<dbReference type="CDD" id="cd09204">
    <property type="entry name" value="PLDc_N_DEXD_b2"/>
    <property type="match status" value="1"/>
</dbReference>
<dbReference type="InterPro" id="IPR050742">
    <property type="entry name" value="Helicase_Restrict-Modif_Enz"/>
</dbReference>
<dbReference type="CDD" id="cd18799">
    <property type="entry name" value="SF2_C_EcoAI-like"/>
    <property type="match status" value="1"/>
</dbReference>
<dbReference type="InterPro" id="IPR058403">
    <property type="entry name" value="DUF8090"/>
</dbReference>
<accession>V6Q9X3</accession>
<evidence type="ECO:0000313" key="3">
    <source>
        <dbReference type="EMBL" id="EST89358.1"/>
    </source>
</evidence>
<dbReference type="Proteomes" id="UP000018126">
    <property type="component" value="Unassembled WGS sequence"/>
</dbReference>
<dbReference type="SMART" id="SM00490">
    <property type="entry name" value="HELICc"/>
    <property type="match status" value="1"/>
</dbReference>
<dbReference type="CDD" id="cd18032">
    <property type="entry name" value="DEXHc_RE_I_III_res"/>
    <property type="match status" value="1"/>
</dbReference>
<dbReference type="PROSITE" id="PS51194">
    <property type="entry name" value="HELICASE_CTER"/>
    <property type="match status" value="1"/>
</dbReference>
<dbReference type="Pfam" id="PF26350">
    <property type="entry name" value="DUF8090"/>
    <property type="match status" value="1"/>
</dbReference>
<evidence type="ECO:0000313" key="4">
    <source>
        <dbReference type="Proteomes" id="UP000018126"/>
    </source>
</evidence>
<dbReference type="Gene3D" id="3.30.870.10">
    <property type="entry name" value="Endonuclease Chain A"/>
    <property type="match status" value="1"/>
</dbReference>
<dbReference type="InterPro" id="IPR001650">
    <property type="entry name" value="Helicase_C-like"/>
</dbReference>
<dbReference type="SMART" id="SM00487">
    <property type="entry name" value="DEXDc"/>
    <property type="match status" value="1"/>
</dbReference>
<protein>
    <recommendedName>
        <fullName evidence="5">Helicase</fullName>
    </recommendedName>
</protein>
<evidence type="ECO:0000259" key="1">
    <source>
        <dbReference type="PROSITE" id="PS51192"/>
    </source>
</evidence>
<dbReference type="InterPro" id="IPR025202">
    <property type="entry name" value="PLD-like_dom"/>
</dbReference>
<dbReference type="SUPFAM" id="SSF52540">
    <property type="entry name" value="P-loop containing nucleoside triphosphate hydrolases"/>
    <property type="match status" value="1"/>
</dbReference>
<comment type="caution">
    <text evidence="3">The sequence shown here is derived from an EMBL/GenBank/DDBJ whole genome shotgun (WGS) entry which is preliminary data.</text>
</comment>
<evidence type="ECO:0008006" key="5">
    <source>
        <dbReference type="Google" id="ProtNLM"/>
    </source>
</evidence>
<name>V6Q9X3_9ENTE</name>
<dbReference type="Pfam" id="PF13091">
    <property type="entry name" value="PLDc_2"/>
    <property type="match status" value="1"/>
</dbReference>
<dbReference type="Gene3D" id="3.40.50.300">
    <property type="entry name" value="P-loop containing nucleotide triphosphate hydrolases"/>
    <property type="match status" value="2"/>
</dbReference>
<dbReference type="GO" id="GO:0005829">
    <property type="term" value="C:cytosol"/>
    <property type="evidence" value="ECO:0007669"/>
    <property type="project" value="TreeGrafter"/>
</dbReference>
<dbReference type="InterPro" id="IPR027417">
    <property type="entry name" value="P-loop_NTPase"/>
</dbReference>
<dbReference type="STRING" id="1408226.T233_01493"/>
<dbReference type="InterPro" id="IPR014001">
    <property type="entry name" value="Helicase_ATP-bd"/>
</dbReference>
<dbReference type="PROSITE" id="PS51192">
    <property type="entry name" value="HELICASE_ATP_BIND_1"/>
    <property type="match status" value="1"/>
</dbReference>
<dbReference type="InterPro" id="IPR006935">
    <property type="entry name" value="Helicase/UvrB_N"/>
</dbReference>
<dbReference type="eggNOG" id="COG3886">
    <property type="taxonomic scope" value="Bacteria"/>
</dbReference>
<proteinExistence type="predicted"/>
<dbReference type="PATRIC" id="fig|1408226.3.peg.1448"/>
<dbReference type="Pfam" id="PF11907">
    <property type="entry name" value="DUF3427"/>
    <property type="match status" value="1"/>
</dbReference>
<sequence>MINNKELKKSLKTSFINKDIISNQDYRSQLLLNRYQSSPPVLTYIQEELKKSATFFFSVAFITESGLSALKSVLLDLHKKGIEGRIVTSDYLYFNHPKIFRELLKIENITVKITNVSNFHAKGYLFKTHDHVSFIVGSSNLTLNALKMNYEWNVKLTSNENGELISQVIEQFELLWKNAEDLTEKWIENYESVYLKQQKLIALSEPSLLEEEGSTYEVTTIKPNKMQEEALKGIREIRESGEKKALVISATGTGKTYLSAFDVLKYQPKKFLFIVHREQILNKAMQDFQKILGESVSSFGKITGSKAEYDKKYTFATIQSIAKEDHLKHFDPETFDYILIDEVHKAGAASYQKVLDYFHPKFLLGMTATPERTDDFNIFGLFDYNLAYEIRLQEAMEEEMLCPFHYFGVTDYELDGVAYDEVEKLTHLVSDERVEFLLEKIHYYGYSGETCHGLIFCSRKDEAMALSQALNKRGYRTVALTGDDDMNTREKYVKMLEQGMLEYILTVDIFNEGIDIPCINQVVMMRQTQSSIIFIQQLGRGLRKSNNKDYVTIIDFIGNYKNNYLIPIALTGNTSMNKNDIKEQFININSLSGLSVINFEEIARQKIYQSIATTNITTLKILKEGYFNLKNKLGRIPKLVDFIKWHSLDPELIASCRGHYLNFLKEVVKEEVPAIDDEIEALLMFLTLELINGKRPHELLLLKKVIMMDEISEETFVRDLKRKNIHVSDAIVDSLKNIFDLSFYSKSDKKKYGNQAVIIHDGNFFKKSQVLSKALSKPFIKNHIIDIIEAGLKKSKEYNWQECLTVNKQYTRKDVCRLLGWEKDISSTIYGYRVRNNQCPIFVTYHKHEEVESTVAYQDEFLSTNMFKWFTRSQRKLDSKEIQPIIHASKYQTEMYLFVKKDDDEGSDFYYLGPIRPDEDTVEQTYMSSPKGKVPVVSMHMLLDKKVSPDIYQYLSYPAD</sequence>
<feature type="domain" description="Helicase ATP-binding" evidence="1">
    <location>
        <begin position="236"/>
        <end position="388"/>
    </location>
</feature>
<dbReference type="GO" id="GO:0005524">
    <property type="term" value="F:ATP binding"/>
    <property type="evidence" value="ECO:0007669"/>
    <property type="project" value="InterPro"/>
</dbReference>
<dbReference type="InterPro" id="IPR021835">
    <property type="entry name" value="DUF3427"/>
</dbReference>
<dbReference type="Pfam" id="PF00271">
    <property type="entry name" value="Helicase_C"/>
    <property type="match status" value="1"/>
</dbReference>
<feature type="domain" description="Helicase C-terminal" evidence="2">
    <location>
        <begin position="437"/>
        <end position="589"/>
    </location>
</feature>
<dbReference type="GO" id="GO:0016787">
    <property type="term" value="F:hydrolase activity"/>
    <property type="evidence" value="ECO:0007669"/>
    <property type="project" value="InterPro"/>
</dbReference>
<dbReference type="EMBL" id="AYSH01000019">
    <property type="protein sequence ID" value="EST89358.1"/>
    <property type="molecule type" value="Genomic_DNA"/>
</dbReference>
<dbReference type="SUPFAM" id="SSF56024">
    <property type="entry name" value="Phospholipase D/nuclease"/>
    <property type="match status" value="1"/>
</dbReference>
<reference evidence="3 4" key="1">
    <citation type="journal article" date="2013" name="Genome Announc.">
        <title>High-Quality Draft Genome Sequence of Vagococcus lutrae Strain LBD1, Isolated from the Largemouth Bass Micropterus salmoides.</title>
        <authorList>
            <person name="Lebreton F."/>
            <person name="Valentino M.D."/>
            <person name="Duncan L.B."/>
            <person name="Zeng Q."/>
            <person name="Manson McGuire A."/>
            <person name="Earl A.M."/>
            <person name="Gilmore M.S."/>
        </authorList>
    </citation>
    <scope>NUCLEOTIDE SEQUENCE [LARGE SCALE GENOMIC DNA]</scope>
    <source>
        <strain evidence="3 4">LBD1</strain>
    </source>
</reference>
<dbReference type="eggNOG" id="COG1061">
    <property type="taxonomic scope" value="Bacteria"/>
</dbReference>
<dbReference type="PANTHER" id="PTHR47396:SF1">
    <property type="entry name" value="ATP-DEPENDENT HELICASE IRC3-RELATED"/>
    <property type="match status" value="1"/>
</dbReference>
<keyword evidence="4" id="KW-1185">Reference proteome</keyword>
<dbReference type="GO" id="GO:0003677">
    <property type="term" value="F:DNA binding"/>
    <property type="evidence" value="ECO:0007669"/>
    <property type="project" value="InterPro"/>
</dbReference>
<evidence type="ECO:0000259" key="2">
    <source>
        <dbReference type="PROSITE" id="PS51194"/>
    </source>
</evidence>